<reference evidence="1 2" key="1">
    <citation type="submission" date="2020-07" db="EMBL/GenBank/DDBJ databases">
        <title>Spirosoma foliorum sp. nov., isolated from the leaves on the Nejang mountain Korea, Republic of.</title>
        <authorList>
            <person name="Ho H."/>
            <person name="Lee Y.-J."/>
            <person name="Nurcahyanto D.-A."/>
            <person name="Kim S.-G."/>
        </authorList>
    </citation>
    <scope>NUCLEOTIDE SEQUENCE [LARGE SCALE GENOMIC DNA]</scope>
    <source>
        <strain evidence="1 2">PL0136</strain>
    </source>
</reference>
<dbReference type="AlphaFoldDB" id="A0A7G5H363"/>
<proteinExistence type="predicted"/>
<dbReference type="RefSeq" id="WP_182462937.1">
    <property type="nucleotide sequence ID" value="NZ_CP059732.1"/>
</dbReference>
<name>A0A7G5H363_9BACT</name>
<organism evidence="1 2">
    <name type="scientific">Spirosoma foliorum</name>
    <dbReference type="NCBI Taxonomy" id="2710596"/>
    <lineage>
        <taxon>Bacteria</taxon>
        <taxon>Pseudomonadati</taxon>
        <taxon>Bacteroidota</taxon>
        <taxon>Cytophagia</taxon>
        <taxon>Cytophagales</taxon>
        <taxon>Cytophagaceae</taxon>
        <taxon>Spirosoma</taxon>
    </lineage>
</organism>
<gene>
    <name evidence="1" type="ORF">H3H32_12020</name>
</gene>
<dbReference type="EMBL" id="CP059732">
    <property type="protein sequence ID" value="QMW05555.1"/>
    <property type="molecule type" value="Genomic_DNA"/>
</dbReference>
<accession>A0A7G5H363</accession>
<dbReference type="KEGG" id="sfol:H3H32_12020"/>
<keyword evidence="2" id="KW-1185">Reference proteome</keyword>
<protein>
    <submittedName>
        <fullName evidence="1">Uncharacterized protein</fullName>
    </submittedName>
</protein>
<evidence type="ECO:0000313" key="2">
    <source>
        <dbReference type="Proteomes" id="UP000515369"/>
    </source>
</evidence>
<evidence type="ECO:0000313" key="1">
    <source>
        <dbReference type="EMBL" id="QMW05555.1"/>
    </source>
</evidence>
<dbReference type="Proteomes" id="UP000515369">
    <property type="component" value="Chromosome"/>
</dbReference>
<sequence length="76" mass="8661">MEALVLIVVVVAAILFINYSNRHNRANKLRLAYENALRSGDKDQALIAGRAYYTWIRKGKLTHQDELSVKNKVSTM</sequence>